<feature type="region of interest" description="Disordered" evidence="1">
    <location>
        <begin position="182"/>
        <end position="204"/>
    </location>
</feature>
<dbReference type="GO" id="GO:0005886">
    <property type="term" value="C:plasma membrane"/>
    <property type="evidence" value="ECO:0007669"/>
    <property type="project" value="TreeGrafter"/>
</dbReference>
<sequence length="461" mass="51595">MHVQRGCHERHPRPLHGARGTLREAAQRAQRFRRSDRPRHSGFFAQICLLEVAHQRPVLQTSHSRFHGDEREGLRSRGFRWLTRDLVENLSSDNENLSSHPTAPPVAIEEVLITIPGAILNLIDNHYSVELACGDLNVVRIQQGDNVVAVLARVADEIQWPLAKDEVAVKLDDSHYFFSLRTPKEHRPGSDSSDEEDEPADSDDLLNYGVTIASKGQENLVKDLDGVLQSYSSFSIQKVSANANIKKGEALDVSVAREVSPAELKSEMKKELMEGRCAAYWTTLAPNVEDYSGTAARLITAGSGKLIKGILWCGDVTVDRLKLGNEVMKKRINPRSSSEIDPKTLKRIKRVKRVTKMTEKVATEKDSPRGEDTISVTVSGITFSFSERLESSTSLGDYGATQEIIEAIQHLEIAKKACCAQLKSIDDLEKDCLRFLKFVIYPMIFRNYQDFHSSYLSSFSS</sequence>
<dbReference type="AlphaFoldDB" id="A0A5N6QV88"/>
<dbReference type="OrthoDB" id="20821at2759"/>
<dbReference type="PANTHER" id="PTHR21068:SF43">
    <property type="entry name" value="SPARTIN"/>
    <property type="match status" value="1"/>
</dbReference>
<keyword evidence="4" id="KW-1185">Reference proteome</keyword>
<dbReference type="InterPro" id="IPR009686">
    <property type="entry name" value="Senescence/spartin_C"/>
</dbReference>
<accession>A0A5N6QV88</accession>
<protein>
    <recommendedName>
        <fullName evidence="2">Senescence domain-containing protein</fullName>
    </recommendedName>
</protein>
<evidence type="ECO:0000313" key="4">
    <source>
        <dbReference type="Proteomes" id="UP000327013"/>
    </source>
</evidence>
<dbReference type="Pfam" id="PF06911">
    <property type="entry name" value="Senescence"/>
    <property type="match status" value="1"/>
</dbReference>
<proteinExistence type="predicted"/>
<feature type="region of interest" description="Disordered" evidence="1">
    <location>
        <begin position="1"/>
        <end position="22"/>
    </location>
</feature>
<name>A0A5N6QV88_9ROSI</name>
<evidence type="ECO:0000256" key="1">
    <source>
        <dbReference type="SAM" id="MobiDB-lite"/>
    </source>
</evidence>
<dbReference type="Proteomes" id="UP000327013">
    <property type="component" value="Chromosome 2"/>
</dbReference>
<reference evidence="3 4" key="1">
    <citation type="submission" date="2019-06" db="EMBL/GenBank/DDBJ databases">
        <title>A chromosomal-level reference genome of Carpinus fangiana (Coryloideae, Betulaceae).</title>
        <authorList>
            <person name="Yang X."/>
            <person name="Wang Z."/>
            <person name="Zhang L."/>
            <person name="Hao G."/>
            <person name="Liu J."/>
            <person name="Yang Y."/>
        </authorList>
    </citation>
    <scope>NUCLEOTIDE SEQUENCE [LARGE SCALE GENOMIC DNA]</scope>
    <source>
        <strain evidence="3">Cfa_2016G</strain>
        <tissue evidence="3">Leaf</tissue>
    </source>
</reference>
<gene>
    <name evidence="3" type="ORF">FH972_007068</name>
</gene>
<feature type="domain" description="Senescence" evidence="2">
    <location>
        <begin position="298"/>
        <end position="363"/>
    </location>
</feature>
<feature type="compositionally biased region" description="Acidic residues" evidence="1">
    <location>
        <begin position="192"/>
        <end position="204"/>
    </location>
</feature>
<evidence type="ECO:0000313" key="3">
    <source>
        <dbReference type="EMBL" id="KAE8010726.1"/>
    </source>
</evidence>
<organism evidence="3 4">
    <name type="scientific">Carpinus fangiana</name>
    <dbReference type="NCBI Taxonomy" id="176857"/>
    <lineage>
        <taxon>Eukaryota</taxon>
        <taxon>Viridiplantae</taxon>
        <taxon>Streptophyta</taxon>
        <taxon>Embryophyta</taxon>
        <taxon>Tracheophyta</taxon>
        <taxon>Spermatophyta</taxon>
        <taxon>Magnoliopsida</taxon>
        <taxon>eudicotyledons</taxon>
        <taxon>Gunneridae</taxon>
        <taxon>Pentapetalae</taxon>
        <taxon>rosids</taxon>
        <taxon>fabids</taxon>
        <taxon>Fagales</taxon>
        <taxon>Betulaceae</taxon>
        <taxon>Carpinus</taxon>
    </lineage>
</organism>
<dbReference type="EMBL" id="CM017322">
    <property type="protein sequence ID" value="KAE8010726.1"/>
    <property type="molecule type" value="Genomic_DNA"/>
</dbReference>
<dbReference type="InterPro" id="IPR045036">
    <property type="entry name" value="Spartin-like"/>
</dbReference>
<evidence type="ECO:0000259" key="2">
    <source>
        <dbReference type="Pfam" id="PF06911"/>
    </source>
</evidence>
<dbReference type="PANTHER" id="PTHR21068">
    <property type="entry name" value="SPARTIN"/>
    <property type="match status" value="1"/>
</dbReference>